<gene>
    <name evidence="2" type="ORF">FA10DRAFT_112804</name>
</gene>
<evidence type="ECO:0000313" key="3">
    <source>
        <dbReference type="Proteomes" id="UP000245768"/>
    </source>
</evidence>
<accession>A0A316YQW3</accession>
<feature type="compositionally biased region" description="Polar residues" evidence="1">
    <location>
        <begin position="66"/>
        <end position="77"/>
    </location>
</feature>
<dbReference type="RefSeq" id="XP_025377621.1">
    <property type="nucleotide sequence ID" value="XM_025517878.1"/>
</dbReference>
<name>A0A316YQW3_9BASI</name>
<dbReference type="EMBL" id="KZ819636">
    <property type="protein sequence ID" value="PWN90423.1"/>
    <property type="molecule type" value="Genomic_DNA"/>
</dbReference>
<dbReference type="STRING" id="215250.A0A316YQW3"/>
<proteinExistence type="predicted"/>
<dbReference type="AlphaFoldDB" id="A0A316YQW3"/>
<feature type="compositionally biased region" description="Basic and acidic residues" evidence="1">
    <location>
        <begin position="508"/>
        <end position="522"/>
    </location>
</feature>
<keyword evidence="3" id="KW-1185">Reference proteome</keyword>
<feature type="compositionally biased region" description="Low complexity" evidence="1">
    <location>
        <begin position="265"/>
        <end position="276"/>
    </location>
</feature>
<feature type="region of interest" description="Disordered" evidence="1">
    <location>
        <begin position="188"/>
        <end position="219"/>
    </location>
</feature>
<organism evidence="2 3">
    <name type="scientific">Acaromyces ingoldii</name>
    <dbReference type="NCBI Taxonomy" id="215250"/>
    <lineage>
        <taxon>Eukaryota</taxon>
        <taxon>Fungi</taxon>
        <taxon>Dikarya</taxon>
        <taxon>Basidiomycota</taxon>
        <taxon>Ustilaginomycotina</taxon>
        <taxon>Exobasidiomycetes</taxon>
        <taxon>Exobasidiales</taxon>
        <taxon>Cryptobasidiaceae</taxon>
        <taxon>Acaromyces</taxon>
    </lineage>
</organism>
<feature type="compositionally biased region" description="Basic and acidic residues" evidence="1">
    <location>
        <begin position="441"/>
        <end position="450"/>
    </location>
</feature>
<dbReference type="OrthoDB" id="2555515at2759"/>
<dbReference type="GeneID" id="37039794"/>
<sequence>MEVDLAPSAAGVSHQMVQDGSSAGLTPVSAPSTVERLPAAHSAAFLSRSGEEAPPLPSVEPGSDTPLDSHTPKSSTPAPEMKRERERRVMPVRLRRVSNLLAGSKLDDDLPGSSSKLEGYVLPATATIFLTTDETVDTVPYENPLLDQDGALSLFADPEMAKACRERQLIETPEFKARDDTELMGKTRSIRSQEDTSDAAYERRHRRHDNLEKKQRKLEKEGLVRDRAKVERRVKELRDADPRSLMWLLEAREKQRQGDAAPMPASDTSAAEGAAARGKVEDAGALMAKLERVRAELLEEANELLKRYDALLPNVNENPVPGRGEKRRRVQGEEGSGADDSDHGRPAHTGRKSLVSLGKRPEKHDQGPVSKVKSASASAQVRRSVSASSPSASGPDRANLPHSRYLHSPASPVAGAEKGKAIAKKGRSSSAGASPKIRQHFKPEDGRVRAETTYANIHARTSGGRFAPKSALVPGAEGAAPTAPAAKRGPRKSKDGQTPTARGSARRKSMEAMKKAAAEPKKKLQKVKLIFNRRGNRGQEEGVKLEDDEDEEDNTVAGPSSAASVNAQPPALTLEEAQALFAQDMSDDEDADADADGEDDMGIKKSEDL</sequence>
<feature type="region of interest" description="Disordered" evidence="1">
    <location>
        <begin position="308"/>
        <end position="609"/>
    </location>
</feature>
<evidence type="ECO:0000313" key="2">
    <source>
        <dbReference type="EMBL" id="PWN90423.1"/>
    </source>
</evidence>
<evidence type="ECO:0000256" key="1">
    <source>
        <dbReference type="SAM" id="MobiDB-lite"/>
    </source>
</evidence>
<protein>
    <recommendedName>
        <fullName evidence="4">Something about silencing protein 4 domain-containing protein</fullName>
    </recommendedName>
</protein>
<dbReference type="InParanoid" id="A0A316YQW3"/>
<evidence type="ECO:0008006" key="4">
    <source>
        <dbReference type="Google" id="ProtNLM"/>
    </source>
</evidence>
<feature type="compositionally biased region" description="Polar residues" evidence="1">
    <location>
        <begin position="15"/>
        <end position="32"/>
    </location>
</feature>
<reference evidence="2 3" key="1">
    <citation type="journal article" date="2018" name="Mol. Biol. Evol.">
        <title>Broad Genomic Sampling Reveals a Smut Pathogenic Ancestry of the Fungal Clade Ustilaginomycotina.</title>
        <authorList>
            <person name="Kijpornyongpan T."/>
            <person name="Mondo S.J."/>
            <person name="Barry K."/>
            <person name="Sandor L."/>
            <person name="Lee J."/>
            <person name="Lipzen A."/>
            <person name="Pangilinan J."/>
            <person name="LaButti K."/>
            <person name="Hainaut M."/>
            <person name="Henrissat B."/>
            <person name="Grigoriev I.V."/>
            <person name="Spatafora J.W."/>
            <person name="Aime M.C."/>
        </authorList>
    </citation>
    <scope>NUCLEOTIDE SEQUENCE [LARGE SCALE GENOMIC DNA]</scope>
    <source>
        <strain evidence="2 3">MCA 4198</strain>
    </source>
</reference>
<dbReference type="Proteomes" id="UP000245768">
    <property type="component" value="Unassembled WGS sequence"/>
</dbReference>
<feature type="compositionally biased region" description="Basic and acidic residues" evidence="1">
    <location>
        <begin position="80"/>
        <end position="89"/>
    </location>
</feature>
<feature type="compositionally biased region" description="Polar residues" evidence="1">
    <location>
        <begin position="557"/>
        <end position="567"/>
    </location>
</feature>
<feature type="region of interest" description="Disordered" evidence="1">
    <location>
        <begin position="1"/>
        <end position="89"/>
    </location>
</feature>
<feature type="compositionally biased region" description="Basic and acidic residues" evidence="1">
    <location>
        <begin position="209"/>
        <end position="219"/>
    </location>
</feature>
<feature type="compositionally biased region" description="Low complexity" evidence="1">
    <location>
        <begin position="368"/>
        <end position="393"/>
    </location>
</feature>
<feature type="compositionally biased region" description="Acidic residues" evidence="1">
    <location>
        <begin position="585"/>
        <end position="600"/>
    </location>
</feature>
<feature type="region of interest" description="Disordered" evidence="1">
    <location>
        <begin position="255"/>
        <end position="279"/>
    </location>
</feature>
<feature type="compositionally biased region" description="Low complexity" evidence="1">
    <location>
        <begin position="474"/>
        <end position="487"/>
    </location>
</feature>